<reference evidence="11 12" key="1">
    <citation type="submission" date="2016-08" db="EMBL/GenBank/DDBJ databases">
        <authorList>
            <person name="Seilhamer J.J."/>
        </authorList>
    </citation>
    <scope>NUCLEOTIDE SEQUENCE [LARGE SCALE GENOMIC DNA]</scope>
    <source>
        <strain evidence="11 12">HBR26</strain>
    </source>
</reference>
<evidence type="ECO:0000259" key="10">
    <source>
        <dbReference type="SMART" id="SM01005"/>
    </source>
</evidence>
<dbReference type="InterPro" id="IPR029066">
    <property type="entry name" value="PLP-binding_barrel"/>
</dbReference>
<evidence type="ECO:0000313" key="12">
    <source>
        <dbReference type="Proteomes" id="UP000198723"/>
    </source>
</evidence>
<feature type="binding site" evidence="7 9">
    <location>
        <position position="319"/>
    </location>
    <ligand>
        <name>substrate</name>
    </ligand>
</feature>
<comment type="function">
    <text evidence="7">Catalyzes the interconversion of L-alanine and D-alanine. May also act on other amino acids.</text>
</comment>
<evidence type="ECO:0000256" key="4">
    <source>
        <dbReference type="ARBA" id="ARBA00013089"/>
    </source>
</evidence>
<feature type="active site" description="Proton acceptor; specific for L-alanine" evidence="7">
    <location>
        <position position="271"/>
    </location>
</feature>
<dbReference type="GO" id="GO:0030632">
    <property type="term" value="P:D-alanine biosynthetic process"/>
    <property type="evidence" value="ECO:0007669"/>
    <property type="project" value="UniProtKB-UniRule"/>
</dbReference>
<dbReference type="AlphaFoldDB" id="A0A1C3Y399"/>
<dbReference type="GO" id="GO:0030170">
    <property type="term" value="F:pyridoxal phosphate binding"/>
    <property type="evidence" value="ECO:0007669"/>
    <property type="project" value="UniProtKB-UniRule"/>
</dbReference>
<feature type="domain" description="Alanine racemase C-terminal" evidence="10">
    <location>
        <begin position="250"/>
        <end position="376"/>
    </location>
</feature>
<dbReference type="NCBIfam" id="TIGR00492">
    <property type="entry name" value="alr"/>
    <property type="match status" value="1"/>
</dbReference>
<gene>
    <name evidence="11" type="ORF">GA0061105_105352</name>
</gene>
<evidence type="ECO:0000256" key="8">
    <source>
        <dbReference type="PIRSR" id="PIRSR600821-50"/>
    </source>
</evidence>
<dbReference type="RefSeq" id="WP_092750749.1">
    <property type="nucleotide sequence ID" value="NZ_FMAJ01000005.1"/>
</dbReference>
<evidence type="ECO:0000256" key="6">
    <source>
        <dbReference type="ARBA" id="ARBA00023235"/>
    </source>
</evidence>
<dbReference type="STRING" id="1138170.GA0061105_105352"/>
<dbReference type="Pfam" id="PF01168">
    <property type="entry name" value="Ala_racemase_N"/>
    <property type="match status" value="1"/>
</dbReference>
<feature type="modified residue" description="N6-(pyridoxal phosphate)lysine" evidence="7 8">
    <location>
        <position position="50"/>
    </location>
</feature>
<dbReference type="EC" id="5.1.1.1" evidence="4 7"/>
<sequence>MDSDILVSRTQATTAQGAAGYLTIDLAALGRNYQKLTSMLAPVRAGAVVKADAYGLGAERVAATLYGEGCRHFFVAQFVEAVRLRPALARDAQIFVLNGLQPGNEIGCAEMGIVPVLNSLAQWRQWSATARILKRCLPAVLQFDTGMSRLGFPQEERAELAAALRDGTNVEILFIMSHLASADDIESEQNGEQFAEMSSIADEFPGFDISFANSGGVFLGDAYHGVLARSGIALYGGAPNTGGRNPMEPVVSLDVAVVQTRTVPAGTKIGYGGAHVTQRQMRLATIAAGYADGLPRSLGDLGAAYFNGIRLPIVGRVSMDSATVDISALPEGALTLGSLVEVLGPNQTLEAVARDAGTISYEILTRLGDRYHKQYC</sequence>
<evidence type="ECO:0000256" key="7">
    <source>
        <dbReference type="HAMAP-Rule" id="MF_01201"/>
    </source>
</evidence>
<dbReference type="Pfam" id="PF00842">
    <property type="entry name" value="Ala_racemase_C"/>
    <property type="match status" value="1"/>
</dbReference>
<comment type="catalytic activity">
    <reaction evidence="1 7">
        <text>L-alanine = D-alanine</text>
        <dbReference type="Rhea" id="RHEA:20249"/>
        <dbReference type="ChEBI" id="CHEBI:57416"/>
        <dbReference type="ChEBI" id="CHEBI:57972"/>
        <dbReference type="EC" id="5.1.1.1"/>
    </reaction>
</comment>
<dbReference type="CDD" id="cd00430">
    <property type="entry name" value="PLPDE_III_AR"/>
    <property type="match status" value="1"/>
</dbReference>
<dbReference type="InterPro" id="IPR011079">
    <property type="entry name" value="Ala_racemase_C"/>
</dbReference>
<dbReference type="PRINTS" id="PR00992">
    <property type="entry name" value="ALARACEMASE"/>
</dbReference>
<dbReference type="PANTHER" id="PTHR30511:SF0">
    <property type="entry name" value="ALANINE RACEMASE, CATABOLIC-RELATED"/>
    <property type="match status" value="1"/>
</dbReference>
<protein>
    <recommendedName>
        <fullName evidence="4 7">Alanine racemase</fullName>
        <ecNumber evidence="4 7">5.1.1.1</ecNumber>
    </recommendedName>
</protein>
<proteinExistence type="inferred from homology"/>
<dbReference type="HAMAP" id="MF_01201">
    <property type="entry name" value="Ala_racemase"/>
    <property type="match status" value="1"/>
</dbReference>
<dbReference type="UniPathway" id="UPA00042">
    <property type="reaction ID" value="UER00497"/>
</dbReference>
<evidence type="ECO:0000256" key="2">
    <source>
        <dbReference type="ARBA" id="ARBA00001933"/>
    </source>
</evidence>
<comment type="cofactor">
    <cofactor evidence="2 7 8">
        <name>pyridoxal 5'-phosphate</name>
        <dbReference type="ChEBI" id="CHEBI:597326"/>
    </cofactor>
</comment>
<dbReference type="InterPro" id="IPR000821">
    <property type="entry name" value="Ala_racemase"/>
</dbReference>
<evidence type="ECO:0000256" key="1">
    <source>
        <dbReference type="ARBA" id="ARBA00000316"/>
    </source>
</evidence>
<dbReference type="Proteomes" id="UP000198723">
    <property type="component" value="Unassembled WGS sequence"/>
</dbReference>
<dbReference type="InterPro" id="IPR020622">
    <property type="entry name" value="Ala_racemase_pyridoxalP-BS"/>
</dbReference>
<dbReference type="SUPFAM" id="SSF50621">
    <property type="entry name" value="Alanine racemase C-terminal domain-like"/>
    <property type="match status" value="1"/>
</dbReference>
<dbReference type="SMART" id="SM01005">
    <property type="entry name" value="Ala_racemase_C"/>
    <property type="match status" value="1"/>
</dbReference>
<comment type="pathway">
    <text evidence="7">Amino-acid biosynthesis; D-alanine biosynthesis; D-alanine from L-alanine: step 1/1.</text>
</comment>
<dbReference type="EMBL" id="FMAJ01000005">
    <property type="protein sequence ID" value="SCB58880.1"/>
    <property type="molecule type" value="Genomic_DNA"/>
</dbReference>
<accession>A0A1C3Y399</accession>
<keyword evidence="6 7" id="KW-0413">Isomerase</keyword>
<dbReference type="InterPro" id="IPR001608">
    <property type="entry name" value="Ala_racemase_N"/>
</dbReference>
<dbReference type="PANTHER" id="PTHR30511">
    <property type="entry name" value="ALANINE RACEMASE"/>
    <property type="match status" value="1"/>
</dbReference>
<feature type="binding site" evidence="7 9">
    <location>
        <position position="149"/>
    </location>
    <ligand>
        <name>substrate</name>
    </ligand>
</feature>
<comment type="similarity">
    <text evidence="3 7">Belongs to the alanine racemase family.</text>
</comment>
<dbReference type="InterPro" id="IPR009006">
    <property type="entry name" value="Ala_racemase/Decarboxylase_C"/>
</dbReference>
<dbReference type="SUPFAM" id="SSF51419">
    <property type="entry name" value="PLP-binding barrel"/>
    <property type="match status" value="1"/>
</dbReference>
<organism evidence="11 12">
    <name type="scientific">Rhizobium aethiopicum</name>
    <dbReference type="NCBI Taxonomy" id="1138170"/>
    <lineage>
        <taxon>Bacteria</taxon>
        <taxon>Pseudomonadati</taxon>
        <taxon>Pseudomonadota</taxon>
        <taxon>Alphaproteobacteria</taxon>
        <taxon>Hyphomicrobiales</taxon>
        <taxon>Rhizobiaceae</taxon>
        <taxon>Rhizobium/Agrobacterium group</taxon>
        <taxon>Rhizobium</taxon>
    </lineage>
</organism>
<name>A0A1C3Y399_9HYPH</name>
<evidence type="ECO:0000256" key="5">
    <source>
        <dbReference type="ARBA" id="ARBA00022898"/>
    </source>
</evidence>
<dbReference type="GO" id="GO:0005829">
    <property type="term" value="C:cytosol"/>
    <property type="evidence" value="ECO:0007669"/>
    <property type="project" value="TreeGrafter"/>
</dbReference>
<dbReference type="Gene3D" id="2.40.37.10">
    <property type="entry name" value="Lyase, Ornithine Decarboxylase, Chain A, domain 1"/>
    <property type="match status" value="1"/>
</dbReference>
<dbReference type="GO" id="GO:0008784">
    <property type="term" value="F:alanine racemase activity"/>
    <property type="evidence" value="ECO:0007669"/>
    <property type="project" value="UniProtKB-UniRule"/>
</dbReference>
<evidence type="ECO:0000256" key="3">
    <source>
        <dbReference type="ARBA" id="ARBA00007880"/>
    </source>
</evidence>
<keyword evidence="5 7" id="KW-0663">Pyridoxal phosphate</keyword>
<dbReference type="Gene3D" id="3.20.20.10">
    <property type="entry name" value="Alanine racemase"/>
    <property type="match status" value="1"/>
</dbReference>
<evidence type="ECO:0000313" key="11">
    <source>
        <dbReference type="EMBL" id="SCB58880.1"/>
    </source>
</evidence>
<feature type="active site" description="Proton acceptor; specific for D-alanine" evidence="7">
    <location>
        <position position="50"/>
    </location>
</feature>
<dbReference type="PROSITE" id="PS00395">
    <property type="entry name" value="ALANINE_RACEMASE"/>
    <property type="match status" value="1"/>
</dbReference>
<evidence type="ECO:0000256" key="9">
    <source>
        <dbReference type="PIRSR" id="PIRSR600821-52"/>
    </source>
</evidence>